<dbReference type="Pfam" id="PF13432">
    <property type="entry name" value="TPR_16"/>
    <property type="match status" value="2"/>
</dbReference>
<dbReference type="AlphaFoldDB" id="U2NQ44"/>
<keyword evidence="2" id="KW-0732">Signal</keyword>
<accession>U2NQ44</accession>
<evidence type="ECO:0000256" key="1">
    <source>
        <dbReference type="PROSITE-ProRule" id="PRU00339"/>
    </source>
</evidence>
<dbReference type="PATRIC" id="fig|1115809.3.peg.350"/>
<dbReference type="InterPro" id="IPR011990">
    <property type="entry name" value="TPR-like_helical_dom_sf"/>
</dbReference>
<feature type="repeat" description="TPR" evidence="1">
    <location>
        <begin position="72"/>
        <end position="105"/>
    </location>
</feature>
<evidence type="ECO:0000313" key="4">
    <source>
        <dbReference type="Proteomes" id="UP000016648"/>
    </source>
</evidence>
<evidence type="ECO:0000313" key="3">
    <source>
        <dbReference type="EMBL" id="ERK40175.1"/>
    </source>
</evidence>
<feature type="signal peptide" evidence="2">
    <location>
        <begin position="1"/>
        <end position="26"/>
    </location>
</feature>
<name>U2NQ44_9BACT</name>
<feature type="repeat" description="TPR" evidence="1">
    <location>
        <begin position="208"/>
        <end position="241"/>
    </location>
</feature>
<reference evidence="3 4" key="1">
    <citation type="submission" date="2013-08" db="EMBL/GenBank/DDBJ databases">
        <authorList>
            <person name="Durkin A.S."/>
            <person name="Haft D.R."/>
            <person name="McCorrison J."/>
            <person name="Torralba M."/>
            <person name="Gillis M."/>
            <person name="Haft D.H."/>
            <person name="Methe B."/>
            <person name="Sutton G."/>
            <person name="Nelson K.E."/>
        </authorList>
    </citation>
    <scope>NUCLEOTIDE SEQUENCE [LARGE SCALE GENOMIC DNA]</scope>
    <source>
        <strain evidence="3 4">F0067</strain>
    </source>
</reference>
<dbReference type="EMBL" id="AWEY01000007">
    <property type="protein sequence ID" value="ERK40175.1"/>
    <property type="molecule type" value="Genomic_DNA"/>
</dbReference>
<evidence type="ECO:0000256" key="2">
    <source>
        <dbReference type="SAM" id="SignalP"/>
    </source>
</evidence>
<sequence>MFRSIQKIFFLSFAAMLACVARPAMGQDTLSGDPGRGYDEIFLEGLRLYHADKMDSAFIQFNRCVALNPQGAEAYYMLSMFRNELKQDSLVMNYLQKAVQLRPANATYRERLAQYYINARQFDKAIEAYEQLYRTDKSRTDVLDVLIQLYQQQKNYDRMLACIARMEQADGNSEELTLSKVRVYELKNDKKAAYNALKQLAAEHPYDPNYQVMLGNWLIQNRRAKEAFQLFKTALEDEPNNAYALTSMYDYYQAAGRKADADALAEQILVNPKVAFDAKPTLVRALVQQSEAAGDDSIKLLKLFDKVLAANPTDTNMYAMKVAYMTIKKMPVDSINADLRRWLKVAPDNAAARIQLLQNIWPAKDWDEIIRISKPATEYNPEEMAFYYFLGLAHFQKDENDEALDAFRRGVSEITPASNPDIVSDFYAIMGDILHQKGRSKEAFAAYDSCLQWKPDNYGCLNNYAYYLSEEHGDLRKAAEMSAKTVKAEPKNATYLDTYAWILYRSERFAEAQIYIDQAVANLDSTQHNSVIFDHAGDIHERMGDHEAAVGYWMKAMEGGGDKAVLEQKIRPKAIVKPKKHRK</sequence>
<feature type="repeat" description="TPR" evidence="1">
    <location>
        <begin position="106"/>
        <end position="139"/>
    </location>
</feature>
<dbReference type="PANTHER" id="PTHR12558:SF13">
    <property type="entry name" value="CELL DIVISION CYCLE PROTEIN 27 HOMOLOG"/>
    <property type="match status" value="1"/>
</dbReference>
<dbReference type="PANTHER" id="PTHR12558">
    <property type="entry name" value="CELL DIVISION CYCLE 16,23,27"/>
    <property type="match status" value="1"/>
</dbReference>
<keyword evidence="1" id="KW-0802">TPR repeat</keyword>
<dbReference type="Proteomes" id="UP000016648">
    <property type="component" value="Unassembled WGS sequence"/>
</dbReference>
<protein>
    <submittedName>
        <fullName evidence="3">Tetratricopeptide repeat protein</fullName>
    </submittedName>
</protein>
<dbReference type="SMART" id="SM00028">
    <property type="entry name" value="TPR"/>
    <property type="match status" value="5"/>
</dbReference>
<dbReference type="PROSITE" id="PS51257">
    <property type="entry name" value="PROKAR_LIPOPROTEIN"/>
    <property type="match status" value="1"/>
</dbReference>
<dbReference type="PROSITE" id="PS50005">
    <property type="entry name" value="TPR"/>
    <property type="match status" value="4"/>
</dbReference>
<organism evidence="3 4">
    <name type="scientific">Segatella baroniae F0067</name>
    <dbReference type="NCBI Taxonomy" id="1115809"/>
    <lineage>
        <taxon>Bacteria</taxon>
        <taxon>Pseudomonadati</taxon>
        <taxon>Bacteroidota</taxon>
        <taxon>Bacteroidia</taxon>
        <taxon>Bacteroidales</taxon>
        <taxon>Prevotellaceae</taxon>
        <taxon>Segatella</taxon>
    </lineage>
</organism>
<dbReference type="SUPFAM" id="SSF48452">
    <property type="entry name" value="TPR-like"/>
    <property type="match status" value="2"/>
</dbReference>
<comment type="caution">
    <text evidence="3">The sequence shown here is derived from an EMBL/GenBank/DDBJ whole genome shotgun (WGS) entry which is preliminary data.</text>
</comment>
<dbReference type="RefSeq" id="WP_021588673.1">
    <property type="nucleotide sequence ID" value="NZ_AWEY01000007.1"/>
</dbReference>
<dbReference type="Pfam" id="PF13181">
    <property type="entry name" value="TPR_8"/>
    <property type="match status" value="1"/>
</dbReference>
<feature type="repeat" description="TPR" evidence="1">
    <location>
        <begin position="424"/>
        <end position="457"/>
    </location>
</feature>
<dbReference type="InterPro" id="IPR019734">
    <property type="entry name" value="TPR_rpt"/>
</dbReference>
<keyword evidence="4" id="KW-1185">Reference proteome</keyword>
<feature type="chain" id="PRO_5004632148" evidence="2">
    <location>
        <begin position="27"/>
        <end position="583"/>
    </location>
</feature>
<gene>
    <name evidence="3" type="ORF">HMPREF9135_0531</name>
</gene>
<proteinExistence type="predicted"/>
<dbReference type="Gene3D" id="1.25.40.10">
    <property type="entry name" value="Tetratricopeptide repeat domain"/>
    <property type="match status" value="4"/>
</dbReference>